<reference evidence="1" key="1">
    <citation type="journal article" date="2008" name="BMC Genomics">
        <title>Analysis of 4,664 high-quality sequence-finished poplar full-length cDNA clones and their utility for the discovery of genes responding to insect feeding.</title>
        <authorList>
            <person name="Ralph S.G."/>
            <person name="Chun H.J."/>
            <person name="Cooper D."/>
            <person name="Kirkpatrick R."/>
            <person name="Kolosova N."/>
            <person name="Gunter L."/>
            <person name="Tuskan G.A."/>
            <person name="Douglas C.J."/>
            <person name="Holt R.A."/>
            <person name="Jones S.J."/>
            <person name="Marra M.A."/>
            <person name="Bohlmann J."/>
        </authorList>
    </citation>
    <scope>NUCLEOTIDE SEQUENCE</scope>
    <source>
        <tissue evidence="1">Phloem and cambium</tissue>
    </source>
</reference>
<name>A9PCA6_POPTR</name>
<accession>A9PCA6</accession>
<dbReference type="AlphaFoldDB" id="A9PCA6"/>
<evidence type="ECO:0000313" key="1">
    <source>
        <dbReference type="EMBL" id="ABK94009.1"/>
    </source>
</evidence>
<sequence length="35" mass="3948">MGINHQSNGQRVEINVGTEMYRMIGLTSRNLIRTG</sequence>
<dbReference type="EMBL" id="EF145892">
    <property type="protein sequence ID" value="ABK94009.1"/>
    <property type="molecule type" value="mRNA"/>
</dbReference>
<protein>
    <submittedName>
        <fullName evidence="1">Uncharacterized protein</fullName>
    </submittedName>
</protein>
<organism evidence="1">
    <name type="scientific">Populus trichocarpa</name>
    <name type="common">Western balsam poplar</name>
    <name type="synonym">Populus balsamifera subsp. trichocarpa</name>
    <dbReference type="NCBI Taxonomy" id="3694"/>
    <lineage>
        <taxon>Eukaryota</taxon>
        <taxon>Viridiplantae</taxon>
        <taxon>Streptophyta</taxon>
        <taxon>Embryophyta</taxon>
        <taxon>Tracheophyta</taxon>
        <taxon>Spermatophyta</taxon>
        <taxon>Magnoliopsida</taxon>
        <taxon>eudicotyledons</taxon>
        <taxon>Gunneridae</taxon>
        <taxon>Pentapetalae</taxon>
        <taxon>rosids</taxon>
        <taxon>fabids</taxon>
        <taxon>Malpighiales</taxon>
        <taxon>Salicaceae</taxon>
        <taxon>Saliceae</taxon>
        <taxon>Populus</taxon>
    </lineage>
</organism>
<proteinExistence type="evidence at transcript level"/>